<evidence type="ECO:0008006" key="3">
    <source>
        <dbReference type="Google" id="ProtNLM"/>
    </source>
</evidence>
<keyword evidence="1" id="KW-0812">Transmembrane</keyword>
<keyword evidence="1" id="KW-1133">Transmembrane helix</keyword>
<keyword evidence="1" id="KW-0472">Membrane</keyword>
<feature type="transmembrane region" description="Helical" evidence="1">
    <location>
        <begin position="212"/>
        <end position="231"/>
    </location>
</feature>
<organism evidence="2">
    <name type="scientific">Attheya septentrionalis</name>
    <dbReference type="NCBI Taxonomy" id="420275"/>
    <lineage>
        <taxon>Eukaryota</taxon>
        <taxon>Sar</taxon>
        <taxon>Stramenopiles</taxon>
        <taxon>Ochrophyta</taxon>
        <taxon>Bacillariophyta</taxon>
        <taxon>Coscinodiscophyceae</taxon>
        <taxon>Chaetocerotophycidae</taxon>
        <taxon>Chaetocerotales</taxon>
        <taxon>Attheyaceae</taxon>
        <taxon>Attheya</taxon>
    </lineage>
</organism>
<feature type="transmembrane region" description="Helical" evidence="1">
    <location>
        <begin position="37"/>
        <end position="57"/>
    </location>
</feature>
<gene>
    <name evidence="2" type="ORF">ASEP1449_LOCUS16995</name>
</gene>
<accession>A0A7S2XSX5</accession>
<reference evidence="2" key="1">
    <citation type="submission" date="2021-01" db="EMBL/GenBank/DDBJ databases">
        <authorList>
            <person name="Corre E."/>
            <person name="Pelletier E."/>
            <person name="Niang G."/>
            <person name="Scheremetjew M."/>
            <person name="Finn R."/>
            <person name="Kale V."/>
            <person name="Holt S."/>
            <person name="Cochrane G."/>
            <person name="Meng A."/>
            <person name="Brown T."/>
            <person name="Cohen L."/>
        </authorList>
    </citation>
    <scope>NUCLEOTIDE SEQUENCE</scope>
    <source>
        <strain evidence="2">CCMP2084</strain>
    </source>
</reference>
<sequence length="242" mass="26174">MIGLLGATITVAATTADDAVWLVPYAASPSIPVQIRVVHGLLFVGTLEFLAIASVVAAKLIQHASLFWSGSSHRQDVVLGMVGAVSCWAIAIFLYVKKMLKRRRRKAAALAVDTSVTGNYGTIESSAQESLDHDEAEETTTSHKEFSPWTVISLTTLGALDEMCYFPALLVGNIFTPFQLCAGTLFAACLILAVVVFFLARCKPILDFLDRIPLHGTVTLFAMVLTLGVIFDMLHPDETEQS</sequence>
<feature type="transmembrane region" description="Helical" evidence="1">
    <location>
        <begin position="77"/>
        <end position="96"/>
    </location>
</feature>
<evidence type="ECO:0000313" key="2">
    <source>
        <dbReference type="EMBL" id="CAD9825161.1"/>
    </source>
</evidence>
<dbReference type="EMBL" id="HBHQ01025201">
    <property type="protein sequence ID" value="CAD9825161.1"/>
    <property type="molecule type" value="Transcribed_RNA"/>
</dbReference>
<protein>
    <recommendedName>
        <fullName evidence="3">GDT1 family protein</fullName>
    </recommendedName>
</protein>
<feature type="transmembrane region" description="Helical" evidence="1">
    <location>
        <begin position="149"/>
        <end position="171"/>
    </location>
</feature>
<name>A0A7S2XSX5_9STRA</name>
<proteinExistence type="predicted"/>
<feature type="transmembrane region" description="Helical" evidence="1">
    <location>
        <begin position="177"/>
        <end position="200"/>
    </location>
</feature>
<dbReference type="AlphaFoldDB" id="A0A7S2XSX5"/>
<evidence type="ECO:0000256" key="1">
    <source>
        <dbReference type="SAM" id="Phobius"/>
    </source>
</evidence>